<dbReference type="Pfam" id="PF05721">
    <property type="entry name" value="PhyH"/>
    <property type="match status" value="1"/>
</dbReference>
<evidence type="ECO:0008006" key="4">
    <source>
        <dbReference type="Google" id="ProtNLM"/>
    </source>
</evidence>
<dbReference type="PANTHER" id="PTHR20883">
    <property type="entry name" value="PHYTANOYL-COA DIOXYGENASE DOMAIN CONTAINING 1"/>
    <property type="match status" value="1"/>
</dbReference>
<accession>A0AAV6TWH1</accession>
<dbReference type="SUPFAM" id="SSF51197">
    <property type="entry name" value="Clavaminate synthase-like"/>
    <property type="match status" value="1"/>
</dbReference>
<name>A0AAV6TWH1_9ARAC</name>
<dbReference type="Gene3D" id="2.60.120.620">
    <property type="entry name" value="q2cbj1_9rhob like domain"/>
    <property type="match status" value="1"/>
</dbReference>
<comment type="cofactor">
    <cofactor evidence="1">
        <name>Fe cation</name>
        <dbReference type="ChEBI" id="CHEBI:24875"/>
    </cofactor>
</comment>
<keyword evidence="3" id="KW-1185">Reference proteome</keyword>
<evidence type="ECO:0000313" key="3">
    <source>
        <dbReference type="Proteomes" id="UP000827092"/>
    </source>
</evidence>
<comment type="caution">
    <text evidence="2">The sequence shown here is derived from an EMBL/GenBank/DDBJ whole genome shotgun (WGS) entry which is preliminary data.</text>
</comment>
<dbReference type="AlphaFoldDB" id="A0AAV6TWH1"/>
<sequence>MKLETSLVEEYEKNGAVCLRGVFSEYWVDLVRRGIEKNLASPSPFSEKLKGYKNGGHYFDDYCNWRRIEEFEKFALQSPAAAIAGILTQSEEVSFYHEHVLVKEPGTDKETPWHHDQSYYPIDGDKVCSIWMPVDPVSRETCIQFVSGSHKWGWFLPRKFETSLPYPVEDSARIDRDYRPVPDVDAHRDEWDILSWELQPGDCIVFQMKCLHGAPGNRSTTTSRRILSTRWLGK</sequence>
<gene>
    <name evidence="2" type="ORF">JTE90_004130</name>
</gene>
<evidence type="ECO:0000313" key="2">
    <source>
        <dbReference type="EMBL" id="KAG8176290.1"/>
    </source>
</evidence>
<reference evidence="2 3" key="1">
    <citation type="journal article" date="2022" name="Nat. Ecol. Evol.">
        <title>A masculinizing supergene underlies an exaggerated male reproductive morph in a spider.</title>
        <authorList>
            <person name="Hendrickx F."/>
            <person name="De Corte Z."/>
            <person name="Sonet G."/>
            <person name="Van Belleghem S.M."/>
            <person name="Kostlbacher S."/>
            <person name="Vangestel C."/>
        </authorList>
    </citation>
    <scope>NUCLEOTIDE SEQUENCE [LARGE SCALE GENOMIC DNA]</scope>
    <source>
        <strain evidence="2">W744_W776</strain>
    </source>
</reference>
<dbReference type="EMBL" id="JAFNEN010000899">
    <property type="protein sequence ID" value="KAG8176290.1"/>
    <property type="molecule type" value="Genomic_DNA"/>
</dbReference>
<proteinExistence type="predicted"/>
<evidence type="ECO:0000256" key="1">
    <source>
        <dbReference type="ARBA" id="ARBA00001962"/>
    </source>
</evidence>
<dbReference type="PANTHER" id="PTHR20883:SF49">
    <property type="entry name" value="PHYTANOYL-COA DIOXYGENASE"/>
    <property type="match status" value="1"/>
</dbReference>
<protein>
    <recommendedName>
        <fullName evidence="4">Phytanoyl-CoA dioxygenase</fullName>
    </recommendedName>
</protein>
<dbReference type="Proteomes" id="UP000827092">
    <property type="component" value="Unassembled WGS sequence"/>
</dbReference>
<organism evidence="2 3">
    <name type="scientific">Oedothorax gibbosus</name>
    <dbReference type="NCBI Taxonomy" id="931172"/>
    <lineage>
        <taxon>Eukaryota</taxon>
        <taxon>Metazoa</taxon>
        <taxon>Ecdysozoa</taxon>
        <taxon>Arthropoda</taxon>
        <taxon>Chelicerata</taxon>
        <taxon>Arachnida</taxon>
        <taxon>Araneae</taxon>
        <taxon>Araneomorphae</taxon>
        <taxon>Entelegynae</taxon>
        <taxon>Araneoidea</taxon>
        <taxon>Linyphiidae</taxon>
        <taxon>Erigoninae</taxon>
        <taxon>Oedothorax</taxon>
    </lineage>
</organism>
<dbReference type="InterPro" id="IPR008775">
    <property type="entry name" value="Phytyl_CoA_dOase-like"/>
</dbReference>